<proteinExistence type="predicted"/>
<dbReference type="SUPFAM" id="SSF69118">
    <property type="entry name" value="AhpD-like"/>
    <property type="match status" value="1"/>
</dbReference>
<dbReference type="PANTHER" id="PTHR35446">
    <property type="entry name" value="SI:CH211-175M2.5"/>
    <property type="match status" value="1"/>
</dbReference>
<dbReference type="Gene3D" id="1.20.1290.10">
    <property type="entry name" value="AhpD-like"/>
    <property type="match status" value="1"/>
</dbReference>
<protein>
    <submittedName>
        <fullName evidence="2">Carboxymuconolactone decarboxylase family protein</fullName>
    </submittedName>
</protein>
<name>A0ABU5T8P9_9MICC</name>
<keyword evidence="3" id="KW-1185">Reference proteome</keyword>
<evidence type="ECO:0000313" key="3">
    <source>
        <dbReference type="Proteomes" id="UP001304769"/>
    </source>
</evidence>
<dbReference type="NCBIfam" id="TIGR00778">
    <property type="entry name" value="ahpD_dom"/>
    <property type="match status" value="1"/>
</dbReference>
<sequence>MTHPLTHQPSPIPAFYLDKADPGSWKALNALAAAVREATDAAGLPRDVVELANVRISQINGCAFCLDLHVRLAEEAGAAPVKLRVLPAWRETSIFTEIEEAALTIAEAVTTLPDDDERVASLESARFALGDKAYSALCWAAATMNTFNRVSIVSRHRVKA</sequence>
<dbReference type="Pfam" id="PF02627">
    <property type="entry name" value="CMD"/>
    <property type="match status" value="1"/>
</dbReference>
<dbReference type="EMBL" id="JAYGGQ010000011">
    <property type="protein sequence ID" value="MEA5455963.1"/>
    <property type="molecule type" value="Genomic_DNA"/>
</dbReference>
<reference evidence="2 3" key="1">
    <citation type="submission" date="2023-12" db="EMBL/GenBank/DDBJ databases">
        <title>Sinomonas terricola sp. nov, isolated from litchi orchard soil in Guangdong, PR China.</title>
        <authorList>
            <person name="Jiaxin W."/>
            <person name="Yang Z."/>
            <person name="Honghui Z."/>
        </authorList>
    </citation>
    <scope>NUCLEOTIDE SEQUENCE [LARGE SCALE GENOMIC DNA]</scope>
    <source>
        <strain evidence="2 3">JGH33</strain>
    </source>
</reference>
<comment type="caution">
    <text evidence="2">The sequence shown here is derived from an EMBL/GenBank/DDBJ whole genome shotgun (WGS) entry which is preliminary data.</text>
</comment>
<organism evidence="2 3">
    <name type="scientific">Sinomonas terricola</name>
    <dbReference type="NCBI Taxonomy" id="3110330"/>
    <lineage>
        <taxon>Bacteria</taxon>
        <taxon>Bacillati</taxon>
        <taxon>Actinomycetota</taxon>
        <taxon>Actinomycetes</taxon>
        <taxon>Micrococcales</taxon>
        <taxon>Micrococcaceae</taxon>
        <taxon>Sinomonas</taxon>
    </lineage>
</organism>
<feature type="domain" description="Carboxymuconolactone decarboxylase-like" evidence="1">
    <location>
        <begin position="28"/>
        <end position="108"/>
    </location>
</feature>
<dbReference type="InterPro" id="IPR003779">
    <property type="entry name" value="CMD-like"/>
</dbReference>
<gene>
    <name evidence="2" type="ORF">SPF06_14605</name>
</gene>
<evidence type="ECO:0000259" key="1">
    <source>
        <dbReference type="Pfam" id="PF02627"/>
    </source>
</evidence>
<dbReference type="InterPro" id="IPR029032">
    <property type="entry name" value="AhpD-like"/>
</dbReference>
<accession>A0ABU5T8P9</accession>
<dbReference type="InterPro" id="IPR004675">
    <property type="entry name" value="AhpD_core"/>
</dbReference>
<dbReference type="PANTHER" id="PTHR35446:SF2">
    <property type="entry name" value="CARBOXYMUCONOLACTONE DECARBOXYLASE-LIKE DOMAIN-CONTAINING PROTEIN"/>
    <property type="match status" value="1"/>
</dbReference>
<dbReference type="RefSeq" id="WP_323279851.1">
    <property type="nucleotide sequence ID" value="NZ_JAYGGQ010000011.1"/>
</dbReference>
<evidence type="ECO:0000313" key="2">
    <source>
        <dbReference type="EMBL" id="MEA5455963.1"/>
    </source>
</evidence>
<dbReference type="Proteomes" id="UP001304769">
    <property type="component" value="Unassembled WGS sequence"/>
</dbReference>